<keyword evidence="2" id="KW-1185">Reference proteome</keyword>
<feature type="non-terminal residue" evidence="1">
    <location>
        <position position="58"/>
    </location>
</feature>
<accession>A0ACA9PCR2</accession>
<proteinExistence type="predicted"/>
<reference evidence="1" key="1">
    <citation type="submission" date="2021-06" db="EMBL/GenBank/DDBJ databases">
        <authorList>
            <person name="Kallberg Y."/>
            <person name="Tangrot J."/>
            <person name="Rosling A."/>
        </authorList>
    </citation>
    <scope>NUCLEOTIDE SEQUENCE</scope>
    <source>
        <strain evidence="1">IL203A</strain>
    </source>
</reference>
<feature type="non-terminal residue" evidence="1">
    <location>
        <position position="1"/>
    </location>
</feature>
<gene>
    <name evidence="1" type="ORF">DHETER_LOCUS11651</name>
</gene>
<dbReference type="Proteomes" id="UP000789702">
    <property type="component" value="Unassembled WGS sequence"/>
</dbReference>
<sequence>LTTTWIDRECRNSYKFDNHADDQKCRNIYSRLVVAEITRHHVTEDPFRCNFRPEDLWI</sequence>
<protein>
    <submittedName>
        <fullName evidence="1">15077_t:CDS:1</fullName>
    </submittedName>
</protein>
<dbReference type="EMBL" id="CAJVPU010026159">
    <property type="protein sequence ID" value="CAG8698861.1"/>
    <property type="molecule type" value="Genomic_DNA"/>
</dbReference>
<evidence type="ECO:0000313" key="2">
    <source>
        <dbReference type="Proteomes" id="UP000789702"/>
    </source>
</evidence>
<comment type="caution">
    <text evidence="1">The sequence shown here is derived from an EMBL/GenBank/DDBJ whole genome shotgun (WGS) entry which is preliminary data.</text>
</comment>
<name>A0ACA9PCR2_9GLOM</name>
<organism evidence="1 2">
    <name type="scientific">Dentiscutata heterogama</name>
    <dbReference type="NCBI Taxonomy" id="1316150"/>
    <lineage>
        <taxon>Eukaryota</taxon>
        <taxon>Fungi</taxon>
        <taxon>Fungi incertae sedis</taxon>
        <taxon>Mucoromycota</taxon>
        <taxon>Glomeromycotina</taxon>
        <taxon>Glomeromycetes</taxon>
        <taxon>Diversisporales</taxon>
        <taxon>Gigasporaceae</taxon>
        <taxon>Dentiscutata</taxon>
    </lineage>
</organism>
<evidence type="ECO:0000313" key="1">
    <source>
        <dbReference type="EMBL" id="CAG8698861.1"/>
    </source>
</evidence>